<dbReference type="Proteomes" id="UP000724148">
    <property type="component" value="Unassembled WGS sequence"/>
</dbReference>
<evidence type="ECO:0000259" key="4">
    <source>
        <dbReference type="PROSITE" id="PS00662"/>
    </source>
</evidence>
<keyword evidence="3" id="KW-0067">ATP-binding</keyword>
<dbReference type="Pfam" id="PF05157">
    <property type="entry name" value="MshEN"/>
    <property type="match status" value="1"/>
</dbReference>
<dbReference type="InterPro" id="IPR037257">
    <property type="entry name" value="T2SS_E_N_sf"/>
</dbReference>
<dbReference type="InterPro" id="IPR003593">
    <property type="entry name" value="AAA+_ATPase"/>
</dbReference>
<comment type="similarity">
    <text evidence="1">Belongs to the GSP E family.</text>
</comment>
<dbReference type="SMART" id="SM00382">
    <property type="entry name" value="AAA"/>
    <property type="match status" value="1"/>
</dbReference>
<evidence type="ECO:0000256" key="3">
    <source>
        <dbReference type="ARBA" id="ARBA00022840"/>
    </source>
</evidence>
<organism evidence="5 6">
    <name type="scientific">Candidatus Sungiibacteriota bacterium</name>
    <dbReference type="NCBI Taxonomy" id="2750080"/>
    <lineage>
        <taxon>Bacteria</taxon>
        <taxon>Candidatus Sungiibacteriota</taxon>
    </lineage>
</organism>
<dbReference type="PROSITE" id="PS00662">
    <property type="entry name" value="T2SP_E"/>
    <property type="match status" value="1"/>
</dbReference>
<dbReference type="SUPFAM" id="SSF52540">
    <property type="entry name" value="P-loop containing nucleoside triphosphate hydrolases"/>
    <property type="match status" value="1"/>
</dbReference>
<dbReference type="PANTHER" id="PTHR30258">
    <property type="entry name" value="TYPE II SECRETION SYSTEM PROTEIN GSPE-RELATED"/>
    <property type="match status" value="1"/>
</dbReference>
<dbReference type="InterPro" id="IPR001482">
    <property type="entry name" value="T2SS/T4SS_dom"/>
</dbReference>
<keyword evidence="2" id="KW-0547">Nucleotide-binding</keyword>
<dbReference type="GO" id="GO:0016887">
    <property type="term" value="F:ATP hydrolysis activity"/>
    <property type="evidence" value="ECO:0007669"/>
    <property type="project" value="TreeGrafter"/>
</dbReference>
<protein>
    <submittedName>
        <fullName evidence="5">Flp pilus assembly complex ATPase component TadA</fullName>
    </submittedName>
</protein>
<dbReference type="GO" id="GO:0005524">
    <property type="term" value="F:ATP binding"/>
    <property type="evidence" value="ECO:0007669"/>
    <property type="project" value="UniProtKB-KW"/>
</dbReference>
<evidence type="ECO:0000313" key="6">
    <source>
        <dbReference type="Proteomes" id="UP000724148"/>
    </source>
</evidence>
<dbReference type="EMBL" id="JACOZA010000061">
    <property type="protein sequence ID" value="MBI2096946.1"/>
    <property type="molecule type" value="Genomic_DNA"/>
</dbReference>
<feature type="domain" description="Bacterial type II secretion system protein E" evidence="4">
    <location>
        <begin position="370"/>
        <end position="384"/>
    </location>
</feature>
<evidence type="ECO:0000256" key="2">
    <source>
        <dbReference type="ARBA" id="ARBA00022741"/>
    </source>
</evidence>
<evidence type="ECO:0000313" key="5">
    <source>
        <dbReference type="EMBL" id="MBI2096946.1"/>
    </source>
</evidence>
<dbReference type="PANTHER" id="PTHR30258:SF1">
    <property type="entry name" value="PROTEIN TRANSPORT PROTEIN HOFB HOMOLOG"/>
    <property type="match status" value="1"/>
</dbReference>
<name>A0A931SCQ4_9BACT</name>
<dbReference type="Pfam" id="PF00437">
    <property type="entry name" value="T2SSE"/>
    <property type="match status" value="1"/>
</dbReference>
<gene>
    <name evidence="5" type="primary">tadA</name>
    <name evidence="5" type="ORF">HYT40_02215</name>
</gene>
<sequence>MLGVTLANVAIEFEEAKQLKKLGQLRKRGEEQLVKALADRLNLPYLDLTAVPIFTDALKLIPEEVSHKAEIAAVQRVGKRLQVVTRNPERSEAAAEIERLRGAGYNLQLFLVSSRSLKKAWDIYKEIPKELGAITRQIDVSAERLESFRTEITSTEILKAKVESMSGATTSDLLELIIAGGLATDASDIHLEPQAEAVRLRYRLDGILQDIAFLPHATFKFLLSRIKLISEIKLNVKQTAQDGRFTIKSPGEEIEVRVSTLPGPEGENMVMRVLNPKAIGLSLADLGMQPWVEKQIEAELKKPNGMIITTGPTGSGKTTTLYAFVKKVHEPGIKIITLEDPIEYHLTGIEQTQVEPDKGYDFASGLRAILRQDPDVILVGEIRDKETAETAMHASLTGHLVFSTMHTNNAAGTIPRLIDMEVKPNIIAPAINVSMAQRLVRRLCQSCKKLRPAAAAELKIIKEELDAMPPKVARPDLGVLQIAEAKGCADCHGLGYKGRVGVYELVIIDDAMERLIAKQPSEADIKELAFKQGQITMKQDAILKIIAGITDLAEVERVVG</sequence>
<proteinExistence type="inferred from homology"/>
<dbReference type="SUPFAM" id="SSF160246">
    <property type="entry name" value="EspE N-terminal domain-like"/>
    <property type="match status" value="1"/>
</dbReference>
<evidence type="ECO:0000256" key="1">
    <source>
        <dbReference type="ARBA" id="ARBA00006611"/>
    </source>
</evidence>
<accession>A0A931SCQ4</accession>
<reference evidence="5" key="1">
    <citation type="submission" date="2020-07" db="EMBL/GenBank/DDBJ databases">
        <title>Huge and variable diversity of episymbiotic CPR bacteria and DPANN archaea in groundwater ecosystems.</title>
        <authorList>
            <person name="He C.Y."/>
            <person name="Keren R."/>
            <person name="Whittaker M."/>
            <person name="Farag I.F."/>
            <person name="Doudna J."/>
            <person name="Cate J.H.D."/>
            <person name="Banfield J.F."/>
        </authorList>
    </citation>
    <scope>NUCLEOTIDE SEQUENCE</scope>
    <source>
        <strain evidence="5">NC_groundwater_193_Ag_S-0.1um_51_7</strain>
    </source>
</reference>
<comment type="caution">
    <text evidence="5">The sequence shown here is derived from an EMBL/GenBank/DDBJ whole genome shotgun (WGS) entry which is preliminary data.</text>
</comment>
<dbReference type="Gene3D" id="3.30.450.90">
    <property type="match status" value="1"/>
</dbReference>
<dbReference type="CDD" id="cd01129">
    <property type="entry name" value="PulE-GspE-like"/>
    <property type="match status" value="1"/>
</dbReference>
<dbReference type="AlphaFoldDB" id="A0A931SCQ4"/>
<dbReference type="GO" id="GO:0005886">
    <property type="term" value="C:plasma membrane"/>
    <property type="evidence" value="ECO:0007669"/>
    <property type="project" value="TreeGrafter"/>
</dbReference>
<dbReference type="InterPro" id="IPR007831">
    <property type="entry name" value="T2SS_GspE_N"/>
</dbReference>
<dbReference type="InterPro" id="IPR027417">
    <property type="entry name" value="P-loop_NTPase"/>
</dbReference>
<dbReference type="Gene3D" id="3.40.50.300">
    <property type="entry name" value="P-loop containing nucleotide triphosphate hydrolases"/>
    <property type="match status" value="1"/>
</dbReference>